<evidence type="ECO:0000256" key="2">
    <source>
        <dbReference type="ARBA" id="ARBA00022729"/>
    </source>
</evidence>
<evidence type="ECO:0000256" key="7">
    <source>
        <dbReference type="PIRSR" id="PIRSR002854-1"/>
    </source>
</evidence>
<dbReference type="PANTHER" id="PTHR30429">
    <property type="entry name" value="D-METHIONINE-BINDING LIPOPROTEIN METQ"/>
    <property type="match status" value="1"/>
</dbReference>
<dbReference type="STRING" id="872970.SAMN04488134_11178"/>
<dbReference type="OrthoDB" id="9812878at2"/>
<dbReference type="Pfam" id="PF03180">
    <property type="entry name" value="Lipoprotein_9"/>
    <property type="match status" value="1"/>
</dbReference>
<keyword evidence="4" id="KW-0564">Palmitate</keyword>
<evidence type="ECO:0000256" key="3">
    <source>
        <dbReference type="ARBA" id="ARBA00023136"/>
    </source>
</evidence>
<dbReference type="Gene3D" id="3.40.190.10">
    <property type="entry name" value="Periplasmic binding protein-like II"/>
    <property type="match status" value="2"/>
</dbReference>
<gene>
    <name evidence="8" type="ORF">SAMN04488134_11178</name>
</gene>
<dbReference type="InterPro" id="IPR004872">
    <property type="entry name" value="Lipoprotein_NlpA"/>
</dbReference>
<protein>
    <recommendedName>
        <fullName evidence="6">Lipoprotein</fullName>
    </recommendedName>
</protein>
<comment type="subcellular location">
    <subcellularLocation>
        <location evidence="1">Membrane</location>
        <topology evidence="1">Lipid-anchor</topology>
    </subcellularLocation>
</comment>
<evidence type="ECO:0000256" key="4">
    <source>
        <dbReference type="ARBA" id="ARBA00023139"/>
    </source>
</evidence>
<dbReference type="AlphaFoldDB" id="A0A1H8RXW7"/>
<keyword evidence="3" id="KW-0472">Membrane</keyword>
<comment type="similarity">
    <text evidence="6">Belongs to the nlpA lipoprotein family.</text>
</comment>
<evidence type="ECO:0000313" key="9">
    <source>
        <dbReference type="Proteomes" id="UP000199300"/>
    </source>
</evidence>
<dbReference type="PROSITE" id="PS51257">
    <property type="entry name" value="PROKAR_LIPOPROTEIN"/>
    <property type="match status" value="1"/>
</dbReference>
<dbReference type="Proteomes" id="UP000199300">
    <property type="component" value="Unassembled WGS sequence"/>
</dbReference>
<evidence type="ECO:0000313" key="8">
    <source>
        <dbReference type="EMBL" id="SEO71136.1"/>
    </source>
</evidence>
<feature type="lipid moiety-binding region" description="S-diacylglycerol cysteine" evidence="7">
    <location>
        <position position="20"/>
    </location>
</feature>
<keyword evidence="9" id="KW-1185">Reference proteome</keyword>
<evidence type="ECO:0000256" key="1">
    <source>
        <dbReference type="ARBA" id="ARBA00004635"/>
    </source>
</evidence>
<organism evidence="8 9">
    <name type="scientific">Amphibacillus marinus</name>
    <dbReference type="NCBI Taxonomy" id="872970"/>
    <lineage>
        <taxon>Bacteria</taxon>
        <taxon>Bacillati</taxon>
        <taxon>Bacillota</taxon>
        <taxon>Bacilli</taxon>
        <taxon>Bacillales</taxon>
        <taxon>Bacillaceae</taxon>
        <taxon>Amphibacillus</taxon>
    </lineage>
</organism>
<dbReference type="EMBL" id="FODJ01000011">
    <property type="protein sequence ID" value="SEO71136.1"/>
    <property type="molecule type" value="Genomic_DNA"/>
</dbReference>
<keyword evidence="2" id="KW-0732">Signal</keyword>
<evidence type="ECO:0000256" key="6">
    <source>
        <dbReference type="PIRNR" id="PIRNR002854"/>
    </source>
</evidence>
<accession>A0A1H8RXW7</accession>
<keyword evidence="5 6" id="KW-0449">Lipoprotein</keyword>
<reference evidence="8 9" key="1">
    <citation type="submission" date="2016-10" db="EMBL/GenBank/DDBJ databases">
        <authorList>
            <person name="de Groot N.N."/>
        </authorList>
    </citation>
    <scope>NUCLEOTIDE SEQUENCE [LARGE SCALE GENOMIC DNA]</scope>
    <source>
        <strain evidence="8 9">CGMCC 1.10434</strain>
    </source>
</reference>
<evidence type="ECO:0000256" key="5">
    <source>
        <dbReference type="ARBA" id="ARBA00023288"/>
    </source>
</evidence>
<proteinExistence type="inferred from homology"/>
<dbReference type="RefSeq" id="WP_091499474.1">
    <property type="nucleotide sequence ID" value="NZ_FODJ01000011.1"/>
</dbReference>
<dbReference type="GO" id="GO:0016020">
    <property type="term" value="C:membrane"/>
    <property type="evidence" value="ECO:0007669"/>
    <property type="project" value="UniProtKB-SubCell"/>
</dbReference>
<sequence length="272" mass="29564">MKKLIVALTVLLTGIILVACGGGDSDENEITVGATSVPHAEVLEQVAPILEEEGITLTIETYSDYFIPNEDLSNGELDANYFQHIPFFESEKEEKGYDIVNLGGVHIEPMGVYSQSIASIDDIADGTEVIISRNVPDHGRILALFEANGLITLDPDVTKSVATIEDIIDNPLNLVFSPDVNPEFLVEAYETEQDTLVAINTNYAIEANLSPVEDALFVEGSDSLYVNIVAARAEDEDNEALLKLVEILQSEEIQNFITEQYNGEVVAVGSEG</sequence>
<dbReference type="PIRSF" id="PIRSF002854">
    <property type="entry name" value="MetQ"/>
    <property type="match status" value="1"/>
</dbReference>
<name>A0A1H8RXW7_9BACI</name>
<dbReference type="PANTHER" id="PTHR30429:SF0">
    <property type="entry name" value="METHIONINE-BINDING LIPOPROTEIN METQ"/>
    <property type="match status" value="1"/>
</dbReference>
<dbReference type="SUPFAM" id="SSF53850">
    <property type="entry name" value="Periplasmic binding protein-like II"/>
    <property type="match status" value="1"/>
</dbReference>